<protein>
    <submittedName>
        <fullName evidence="2">Uncharacterized protein</fullName>
    </submittedName>
</protein>
<comment type="caution">
    <text evidence="2">The sequence shown here is derived from an EMBL/GenBank/DDBJ whole genome shotgun (WGS) entry which is preliminary data.</text>
</comment>
<dbReference type="Proteomes" id="UP000186922">
    <property type="component" value="Unassembled WGS sequence"/>
</dbReference>
<sequence length="65" mass="7408">MAQARIWTDRAPSLWAPRNNDNEVNLLQDDAEGPNREPNATPSLRWKETTLVPPGRGRRVFLGRV</sequence>
<evidence type="ECO:0000313" key="2">
    <source>
        <dbReference type="EMBL" id="GAV09852.1"/>
    </source>
</evidence>
<keyword evidence="4" id="KW-1185">Reference proteome</keyword>
<accession>A0A1D1W919</accession>
<dbReference type="AlphaFoldDB" id="A0A1D1W919"/>
<evidence type="ECO:0000256" key="1">
    <source>
        <dbReference type="SAM" id="MobiDB-lite"/>
    </source>
</evidence>
<dbReference type="EMBL" id="BDGG01000033">
    <property type="protein sequence ID" value="GAV09852.1"/>
    <property type="molecule type" value="Genomic_DNA"/>
</dbReference>
<dbReference type="EMBL" id="BDGG01000033">
    <property type="protein sequence ID" value="GAV09854.1"/>
    <property type="molecule type" value="Genomic_DNA"/>
</dbReference>
<reference evidence="2 4" key="1">
    <citation type="journal article" date="2016" name="Nat. Commun.">
        <title>Extremotolerant tardigrade genome and improved radiotolerance of human cultured cells by tardigrade-unique protein.</title>
        <authorList>
            <person name="Hashimoto T."/>
            <person name="Horikawa D.D."/>
            <person name="Saito Y."/>
            <person name="Kuwahara H."/>
            <person name="Kozuka-Hata H."/>
            <person name="Shin-I T."/>
            <person name="Minakuchi Y."/>
            <person name="Ohishi K."/>
            <person name="Motoyama A."/>
            <person name="Aizu T."/>
            <person name="Enomoto A."/>
            <person name="Kondo K."/>
            <person name="Tanaka S."/>
            <person name="Hara Y."/>
            <person name="Koshikawa S."/>
            <person name="Sagara H."/>
            <person name="Miura T."/>
            <person name="Yokobori S."/>
            <person name="Miyagawa K."/>
            <person name="Suzuki Y."/>
            <person name="Kubo T."/>
            <person name="Oyama M."/>
            <person name="Kohara Y."/>
            <person name="Fujiyama A."/>
            <person name="Arakawa K."/>
            <person name="Katayama T."/>
            <person name="Toyoda A."/>
            <person name="Kunieda T."/>
        </authorList>
    </citation>
    <scope>NUCLEOTIDE SEQUENCE [LARGE SCALE GENOMIC DNA]</scope>
    <source>
        <strain evidence="2 4">YOKOZUNA-1</strain>
    </source>
</reference>
<proteinExistence type="predicted"/>
<gene>
    <name evidence="2" type="primary">RvY_19325-1</name>
    <name evidence="2" type="synonym">RvY_19325.1</name>
    <name evidence="3" type="synonym">RvY_19327-1</name>
    <name evidence="3" type="synonym">RvY_19327.1</name>
    <name evidence="2" type="ORF">RvY_19325</name>
    <name evidence="3" type="ORF">RvY_19327</name>
</gene>
<evidence type="ECO:0000313" key="4">
    <source>
        <dbReference type="Proteomes" id="UP000186922"/>
    </source>
</evidence>
<evidence type="ECO:0000313" key="3">
    <source>
        <dbReference type="EMBL" id="GAV09854.1"/>
    </source>
</evidence>
<organism evidence="2 4">
    <name type="scientific">Ramazzottius varieornatus</name>
    <name type="common">Water bear</name>
    <name type="synonym">Tardigrade</name>
    <dbReference type="NCBI Taxonomy" id="947166"/>
    <lineage>
        <taxon>Eukaryota</taxon>
        <taxon>Metazoa</taxon>
        <taxon>Ecdysozoa</taxon>
        <taxon>Tardigrada</taxon>
        <taxon>Eutardigrada</taxon>
        <taxon>Parachela</taxon>
        <taxon>Hypsibioidea</taxon>
        <taxon>Ramazzottiidae</taxon>
        <taxon>Ramazzottius</taxon>
    </lineage>
</organism>
<feature type="region of interest" description="Disordered" evidence="1">
    <location>
        <begin position="14"/>
        <end position="42"/>
    </location>
</feature>
<name>A0A1D1W919_RAMVA</name>